<feature type="region of interest" description="Disordered" evidence="1">
    <location>
        <begin position="1"/>
        <end position="21"/>
    </location>
</feature>
<evidence type="ECO:0000256" key="1">
    <source>
        <dbReference type="SAM" id="MobiDB-lite"/>
    </source>
</evidence>
<evidence type="ECO:0000259" key="2">
    <source>
        <dbReference type="PROSITE" id="PS00028"/>
    </source>
</evidence>
<dbReference type="InterPro" id="IPR013087">
    <property type="entry name" value="Znf_C2H2_type"/>
</dbReference>
<protein>
    <recommendedName>
        <fullName evidence="2">C2H2-type domain-containing protein</fullName>
    </recommendedName>
</protein>
<name>A0AAV9JSC2_9PEZI</name>
<proteinExistence type="predicted"/>
<dbReference type="AlphaFoldDB" id="A0AAV9JSC2"/>
<feature type="region of interest" description="Disordered" evidence="1">
    <location>
        <begin position="113"/>
        <end position="132"/>
    </location>
</feature>
<keyword evidence="4" id="KW-1185">Reference proteome</keyword>
<gene>
    <name evidence="3" type="ORF">LTR36_009376</name>
</gene>
<accession>A0AAV9JSC2</accession>
<feature type="domain" description="C2H2-type" evidence="2">
    <location>
        <begin position="35"/>
        <end position="56"/>
    </location>
</feature>
<dbReference type="PROSITE" id="PS00028">
    <property type="entry name" value="ZINC_FINGER_C2H2_1"/>
    <property type="match status" value="1"/>
</dbReference>
<evidence type="ECO:0000313" key="3">
    <source>
        <dbReference type="EMBL" id="KAK4548466.1"/>
    </source>
</evidence>
<organism evidence="3 4">
    <name type="scientific">Oleoguttula mirabilis</name>
    <dbReference type="NCBI Taxonomy" id="1507867"/>
    <lineage>
        <taxon>Eukaryota</taxon>
        <taxon>Fungi</taxon>
        <taxon>Dikarya</taxon>
        <taxon>Ascomycota</taxon>
        <taxon>Pezizomycotina</taxon>
        <taxon>Dothideomycetes</taxon>
        <taxon>Dothideomycetidae</taxon>
        <taxon>Mycosphaerellales</taxon>
        <taxon>Teratosphaeriaceae</taxon>
        <taxon>Oleoguttula</taxon>
    </lineage>
</organism>
<dbReference type="Proteomes" id="UP001324427">
    <property type="component" value="Unassembled WGS sequence"/>
</dbReference>
<reference evidence="3 4" key="1">
    <citation type="submission" date="2021-11" db="EMBL/GenBank/DDBJ databases">
        <title>Black yeast isolated from Biological Soil Crust.</title>
        <authorList>
            <person name="Kurbessoian T."/>
        </authorList>
    </citation>
    <scope>NUCLEOTIDE SEQUENCE [LARGE SCALE GENOMIC DNA]</scope>
    <source>
        <strain evidence="3 4">CCFEE 5522</strain>
    </source>
</reference>
<comment type="caution">
    <text evidence="3">The sequence shown here is derived from an EMBL/GenBank/DDBJ whole genome shotgun (WGS) entry which is preliminary data.</text>
</comment>
<evidence type="ECO:0000313" key="4">
    <source>
        <dbReference type="Proteomes" id="UP001324427"/>
    </source>
</evidence>
<sequence length="543" mass="59483">MSVDDWSHSGPLPTTISHHNIGDGYTNRPQAVFSCYICQTSFTSSDGVLTHVHGAHDHPLSLQCACSWCGAWFATAGPQANATQATQQQANGDVFAQPLPTITNTQQIGRAQGYTQALHDQSARTGGTPAQQPRLDLLAQDATLRENNLPDYMGKLEPGTFIQADRGWTHTARSKKQGVMRDQRGNILISESTGNEMKYIPLLPATIPRNVEAWHLNYWMRKAAETGVYLSYEDVADRMPGVVSVGNAGTNSNTLSMRVQRYIEGIGQLSIVEKKQGGLPAHQSMETIEQLYIIQGKLNTWWLPNSLTNRGPWIVVQPKTHAGYDSQLIHTPHSSSSVIEQAYGLSDRIKRTSDGMVFLDITAQEAGLQANAQGRKEIRKTKSANEWDEEFDIWRTGRPQPVPTVLPLPTVLQISAALENATTEDEVLAIMSGEEDTITALQAMSAIKLGGGRSLWSRMTEEKVASLMVTARLNDRGGGGVEWAEWISNDLSGIPSPPVTPDRLAGLQPGGLRFRQRLDHALDADDAVLMQCLLTEISRSNGQ</sequence>
<feature type="compositionally biased region" description="Polar residues" evidence="1">
    <location>
        <begin position="113"/>
        <end position="131"/>
    </location>
</feature>
<dbReference type="EMBL" id="JAVFHQ010000007">
    <property type="protein sequence ID" value="KAK4548466.1"/>
    <property type="molecule type" value="Genomic_DNA"/>
</dbReference>